<evidence type="ECO:0000256" key="1">
    <source>
        <dbReference type="SAM" id="SignalP"/>
    </source>
</evidence>
<evidence type="ECO:0000313" key="4">
    <source>
        <dbReference type="Proteomes" id="UP000070444"/>
    </source>
</evidence>
<protein>
    <submittedName>
        <fullName evidence="3">Alpha/beta-hydrolase</fullName>
    </submittedName>
</protein>
<dbReference type="InterPro" id="IPR051218">
    <property type="entry name" value="Sec_MonoDiacylglyc_Lipase"/>
</dbReference>
<gene>
    <name evidence="3" type="ORF">CONCODRAFT_78708</name>
</gene>
<dbReference type="InterPro" id="IPR002921">
    <property type="entry name" value="Fungal_lipase-type"/>
</dbReference>
<sequence>MKFKSLLILNLLNFGYKVNCQETSSTSKQSDIVQNFFEDTKVFFDNLNSSLFGIKTAKNSGSGRALSAASNSLVEADSKQFNLIAINEDEAKKWLRYSALAYCPEDKVLNWTCPECLNDKNTTKIERYFIQNPKFENSGYVLADSIQRVIVVGFKGTKTTINWAMNLKTDYYDPNLADPYNDAKIHSGFYEMCQVLYPDMKKHLTKLIKKYPAYKIIMTGHSMGGALATLSAFSLVRDNLISWEKLTLITYGQPRVGNQEFADYLNSQHTIMTRVNREGDLVPTVPTPPLYYHHGHNFYIHFDNTVKNCLPTDLSWDCNTSPINMMFDYHFSFWDKKLDSKCGIEDGSE</sequence>
<dbReference type="Gene3D" id="3.40.50.1820">
    <property type="entry name" value="alpha/beta hydrolase"/>
    <property type="match status" value="1"/>
</dbReference>
<keyword evidence="1" id="KW-0732">Signal</keyword>
<dbReference type="GO" id="GO:0006629">
    <property type="term" value="P:lipid metabolic process"/>
    <property type="evidence" value="ECO:0007669"/>
    <property type="project" value="InterPro"/>
</dbReference>
<dbReference type="PANTHER" id="PTHR45856:SF11">
    <property type="entry name" value="FUNGAL LIPASE-LIKE DOMAIN-CONTAINING PROTEIN"/>
    <property type="match status" value="1"/>
</dbReference>
<feature type="domain" description="Fungal lipase-type" evidence="2">
    <location>
        <begin position="151"/>
        <end position="287"/>
    </location>
</feature>
<proteinExistence type="predicted"/>
<keyword evidence="3" id="KW-0378">Hydrolase</keyword>
<name>A0A137P6X3_CONC2</name>
<keyword evidence="4" id="KW-1185">Reference proteome</keyword>
<feature type="chain" id="PRO_5007294549" evidence="1">
    <location>
        <begin position="21"/>
        <end position="349"/>
    </location>
</feature>
<evidence type="ECO:0000259" key="2">
    <source>
        <dbReference type="Pfam" id="PF01764"/>
    </source>
</evidence>
<dbReference type="GO" id="GO:0016787">
    <property type="term" value="F:hydrolase activity"/>
    <property type="evidence" value="ECO:0007669"/>
    <property type="project" value="UniProtKB-KW"/>
</dbReference>
<dbReference type="CDD" id="cd00519">
    <property type="entry name" value="Lipase_3"/>
    <property type="match status" value="1"/>
</dbReference>
<dbReference type="PANTHER" id="PTHR45856">
    <property type="entry name" value="ALPHA/BETA-HYDROLASES SUPERFAMILY PROTEIN"/>
    <property type="match status" value="1"/>
</dbReference>
<dbReference type="OrthoDB" id="426718at2759"/>
<dbReference type="Pfam" id="PF01764">
    <property type="entry name" value="Lipase_3"/>
    <property type="match status" value="1"/>
</dbReference>
<dbReference type="SUPFAM" id="SSF53474">
    <property type="entry name" value="alpha/beta-Hydrolases"/>
    <property type="match status" value="1"/>
</dbReference>
<organism evidence="3 4">
    <name type="scientific">Conidiobolus coronatus (strain ATCC 28846 / CBS 209.66 / NRRL 28638)</name>
    <name type="common">Delacroixia coronata</name>
    <dbReference type="NCBI Taxonomy" id="796925"/>
    <lineage>
        <taxon>Eukaryota</taxon>
        <taxon>Fungi</taxon>
        <taxon>Fungi incertae sedis</taxon>
        <taxon>Zoopagomycota</taxon>
        <taxon>Entomophthoromycotina</taxon>
        <taxon>Entomophthoromycetes</taxon>
        <taxon>Entomophthorales</taxon>
        <taxon>Ancylistaceae</taxon>
        <taxon>Conidiobolus</taxon>
    </lineage>
</organism>
<dbReference type="EMBL" id="KQ964494">
    <property type="protein sequence ID" value="KXN70745.1"/>
    <property type="molecule type" value="Genomic_DNA"/>
</dbReference>
<accession>A0A137P6X3</accession>
<dbReference type="InterPro" id="IPR029058">
    <property type="entry name" value="AB_hydrolase_fold"/>
</dbReference>
<feature type="signal peptide" evidence="1">
    <location>
        <begin position="1"/>
        <end position="20"/>
    </location>
</feature>
<dbReference type="Proteomes" id="UP000070444">
    <property type="component" value="Unassembled WGS sequence"/>
</dbReference>
<dbReference type="AlphaFoldDB" id="A0A137P6X3"/>
<reference evidence="3 4" key="1">
    <citation type="journal article" date="2015" name="Genome Biol. Evol.">
        <title>Phylogenomic analyses indicate that early fungi evolved digesting cell walls of algal ancestors of land plants.</title>
        <authorList>
            <person name="Chang Y."/>
            <person name="Wang S."/>
            <person name="Sekimoto S."/>
            <person name="Aerts A.L."/>
            <person name="Choi C."/>
            <person name="Clum A."/>
            <person name="LaButti K.M."/>
            <person name="Lindquist E.A."/>
            <person name="Yee Ngan C."/>
            <person name="Ohm R.A."/>
            <person name="Salamov A.A."/>
            <person name="Grigoriev I.V."/>
            <person name="Spatafora J.W."/>
            <person name="Berbee M.L."/>
        </authorList>
    </citation>
    <scope>NUCLEOTIDE SEQUENCE [LARGE SCALE GENOMIC DNA]</scope>
    <source>
        <strain evidence="3 4">NRRL 28638</strain>
    </source>
</reference>
<evidence type="ECO:0000313" key="3">
    <source>
        <dbReference type="EMBL" id="KXN70745.1"/>
    </source>
</evidence>